<dbReference type="InterPro" id="IPR037239">
    <property type="entry name" value="OSBP_sf"/>
</dbReference>
<dbReference type="Proteomes" id="UP000673691">
    <property type="component" value="Unassembled WGS sequence"/>
</dbReference>
<sequence length="157" mass="17287">MDRPDYFSVISDPDDPVERMAAVVRWYLSKDLKFVVSSTRRPAHHLPIEKSVKDKLVKAYNSTLGEQFLAEYNTQPATPPFSGTPVAESAGGPTRKVAMMIEQISHHPPISAFCYECQEKGIVARGLDQIAAKFTGTGANPDLIFAPSRCPHRRSGA</sequence>
<protein>
    <recommendedName>
        <fullName evidence="5">Oxysterol-binding protein</fullName>
    </recommendedName>
</protein>
<dbReference type="AlphaFoldDB" id="A0A8H8DGB7"/>
<keyword evidence="4" id="KW-1185">Reference proteome</keyword>
<dbReference type="InterPro" id="IPR018494">
    <property type="entry name" value="Oxysterol-bd_CS"/>
</dbReference>
<evidence type="ECO:0008006" key="5">
    <source>
        <dbReference type="Google" id="ProtNLM"/>
    </source>
</evidence>
<dbReference type="OrthoDB" id="48057at2759"/>
<dbReference type="PANTHER" id="PTHR10972">
    <property type="entry name" value="OXYSTEROL-BINDING PROTEIN-RELATED"/>
    <property type="match status" value="1"/>
</dbReference>
<dbReference type="GO" id="GO:0032934">
    <property type="term" value="F:sterol binding"/>
    <property type="evidence" value="ECO:0007669"/>
    <property type="project" value="TreeGrafter"/>
</dbReference>
<dbReference type="InterPro" id="IPR000648">
    <property type="entry name" value="Oxysterol-bd"/>
</dbReference>
<dbReference type="GO" id="GO:0016020">
    <property type="term" value="C:membrane"/>
    <property type="evidence" value="ECO:0007669"/>
    <property type="project" value="TreeGrafter"/>
</dbReference>
<dbReference type="SUPFAM" id="SSF144000">
    <property type="entry name" value="Oxysterol-binding protein-like"/>
    <property type="match status" value="1"/>
</dbReference>
<dbReference type="Gene3D" id="2.40.160.120">
    <property type="match status" value="1"/>
</dbReference>
<comment type="similarity">
    <text evidence="1 2">Belongs to the OSBP family.</text>
</comment>
<evidence type="ECO:0000313" key="4">
    <source>
        <dbReference type="Proteomes" id="UP000673691"/>
    </source>
</evidence>
<evidence type="ECO:0000256" key="2">
    <source>
        <dbReference type="RuleBase" id="RU003844"/>
    </source>
</evidence>
<comment type="caution">
    <text evidence="3">The sequence shown here is derived from an EMBL/GenBank/DDBJ whole genome shotgun (WGS) entry which is preliminary data.</text>
</comment>
<accession>A0A8H8DGB7</accession>
<proteinExistence type="inferred from homology"/>
<organism evidence="3 4">
    <name type="scientific">Olpidium bornovanus</name>
    <dbReference type="NCBI Taxonomy" id="278681"/>
    <lineage>
        <taxon>Eukaryota</taxon>
        <taxon>Fungi</taxon>
        <taxon>Fungi incertae sedis</taxon>
        <taxon>Olpidiomycota</taxon>
        <taxon>Olpidiomycotina</taxon>
        <taxon>Olpidiomycetes</taxon>
        <taxon>Olpidiales</taxon>
        <taxon>Olpidiaceae</taxon>
        <taxon>Olpidium</taxon>
    </lineage>
</organism>
<evidence type="ECO:0000313" key="3">
    <source>
        <dbReference type="EMBL" id="KAG5457554.1"/>
    </source>
</evidence>
<gene>
    <name evidence="3" type="ORF">BJ554DRAFT_2393</name>
</gene>
<name>A0A8H8DGB7_9FUNG</name>
<dbReference type="PANTHER" id="PTHR10972:SF212">
    <property type="entry name" value="OXYSTEROL-BINDING PROTEIN-LIKE PROTEIN 1"/>
    <property type="match status" value="1"/>
</dbReference>
<dbReference type="EMBL" id="JAEFCI010009864">
    <property type="protein sequence ID" value="KAG5457554.1"/>
    <property type="molecule type" value="Genomic_DNA"/>
</dbReference>
<dbReference type="PROSITE" id="PS01013">
    <property type="entry name" value="OSBP"/>
    <property type="match status" value="1"/>
</dbReference>
<reference evidence="3 4" key="1">
    <citation type="journal article" name="Sci. Rep.">
        <title>Genome-scale phylogenetic analyses confirm Olpidium as the closest living zoosporic fungus to the non-flagellated, terrestrial fungi.</title>
        <authorList>
            <person name="Chang Y."/>
            <person name="Rochon D."/>
            <person name="Sekimoto S."/>
            <person name="Wang Y."/>
            <person name="Chovatia M."/>
            <person name="Sandor L."/>
            <person name="Salamov A."/>
            <person name="Grigoriev I.V."/>
            <person name="Stajich J.E."/>
            <person name="Spatafora J.W."/>
        </authorList>
    </citation>
    <scope>NUCLEOTIDE SEQUENCE [LARGE SCALE GENOMIC DNA]</scope>
    <source>
        <strain evidence="3">S191</strain>
    </source>
</reference>
<evidence type="ECO:0000256" key="1">
    <source>
        <dbReference type="ARBA" id="ARBA00008842"/>
    </source>
</evidence>
<dbReference type="GO" id="GO:0005829">
    <property type="term" value="C:cytosol"/>
    <property type="evidence" value="ECO:0007669"/>
    <property type="project" value="TreeGrafter"/>
</dbReference>
<dbReference type="Pfam" id="PF01237">
    <property type="entry name" value="Oxysterol_BP"/>
    <property type="match status" value="1"/>
</dbReference>